<protein>
    <submittedName>
        <fullName evidence="9">Serine/threonine protein kinase</fullName>
    </submittedName>
</protein>
<sequence>MSHVPEPAPTIDSSHGRGAANPVSANSRGDGAVQASPQIGFELSGVSGFTTETARLLRRRLTAYTAISLVLVVLGLLSTIHGGLSMTPMRVSVLAVLLTAFLLLRSGRKLSIRPLRWIELTCFLAIIVQISILSWIRIESSAAAGDVGESLIASQFSLTLFCLAILTYGLFIPNTWRRACIVLLPVSLVPLALRLVLQSFNPDVAAISQSVQWNKPIPETLVAAGIAIYGSHVIHGVRQEAFQAKQLGQYVLKELLGTGGMGAVYLAEHRMLKRPCAIKLVQAGSGVSESVIERFEQEVQSTALLSHWNSIEVYDYGRTEDGTFFYVMELLPGADLQKIVQRFGTLPPSRCVHFLMQMCDALQEAHGRGLVHRDIKPGNIFAAERGGVFDVGKLLDFGLVRQTASGSGSGNGFAGTPAYMSPEQALSYDGVDCRVDIYSLGAVGFFLLTGRPPFVDDSISKVLLQHRTAPVPAMKDWNDDVPSDLEAVLRRCLEKKPESRYSDVTQLRDALANCADAGRWTPEDARQWWLQHNPQSLTFDSEITRGESQKQQPTIAKTMDLPAPDADLTATRP</sequence>
<evidence type="ECO:0000313" key="10">
    <source>
        <dbReference type="Proteomes" id="UP000324479"/>
    </source>
</evidence>
<feature type="transmembrane region" description="Helical" evidence="7">
    <location>
        <begin position="87"/>
        <end position="105"/>
    </location>
</feature>
<evidence type="ECO:0000256" key="7">
    <source>
        <dbReference type="SAM" id="Phobius"/>
    </source>
</evidence>
<accession>A0A5M6D890</accession>
<feature type="transmembrane region" description="Helical" evidence="7">
    <location>
        <begin position="150"/>
        <end position="172"/>
    </location>
</feature>
<evidence type="ECO:0000256" key="1">
    <source>
        <dbReference type="ARBA" id="ARBA00022679"/>
    </source>
</evidence>
<dbReference type="PROSITE" id="PS00107">
    <property type="entry name" value="PROTEIN_KINASE_ATP"/>
    <property type="match status" value="1"/>
</dbReference>
<name>A0A5M6D890_9BACT</name>
<dbReference type="RefSeq" id="WP_150076516.1">
    <property type="nucleotide sequence ID" value="NZ_VWOX01000005.1"/>
</dbReference>
<dbReference type="Proteomes" id="UP000324479">
    <property type="component" value="Unassembled WGS sequence"/>
</dbReference>
<dbReference type="InterPro" id="IPR017441">
    <property type="entry name" value="Protein_kinase_ATP_BS"/>
</dbReference>
<dbReference type="InterPro" id="IPR011009">
    <property type="entry name" value="Kinase-like_dom_sf"/>
</dbReference>
<feature type="transmembrane region" description="Helical" evidence="7">
    <location>
        <begin position="117"/>
        <end position="138"/>
    </location>
</feature>
<keyword evidence="9" id="KW-0723">Serine/threonine-protein kinase</keyword>
<dbReference type="InterPro" id="IPR000719">
    <property type="entry name" value="Prot_kinase_dom"/>
</dbReference>
<dbReference type="PANTHER" id="PTHR43289:SF6">
    <property type="entry name" value="SERINE_THREONINE-PROTEIN KINASE NEKL-3"/>
    <property type="match status" value="1"/>
</dbReference>
<reference evidence="9 10" key="1">
    <citation type="submission" date="2019-08" db="EMBL/GenBank/DDBJ databases">
        <authorList>
            <person name="Dhanesh K."/>
            <person name="Kumar G."/>
            <person name="Sasikala C."/>
            <person name="Venkata Ramana C."/>
        </authorList>
    </citation>
    <scope>NUCLEOTIDE SEQUENCE [LARGE SCALE GENOMIC DNA]</scope>
    <source>
        <strain evidence="9 10">JC645</strain>
    </source>
</reference>
<feature type="transmembrane region" description="Helical" evidence="7">
    <location>
        <begin position="61"/>
        <end position="81"/>
    </location>
</feature>
<dbReference type="GO" id="GO:0004674">
    <property type="term" value="F:protein serine/threonine kinase activity"/>
    <property type="evidence" value="ECO:0007669"/>
    <property type="project" value="UniProtKB-KW"/>
</dbReference>
<evidence type="ECO:0000256" key="3">
    <source>
        <dbReference type="ARBA" id="ARBA00022777"/>
    </source>
</evidence>
<evidence type="ECO:0000256" key="6">
    <source>
        <dbReference type="SAM" id="MobiDB-lite"/>
    </source>
</evidence>
<evidence type="ECO:0000313" key="9">
    <source>
        <dbReference type="EMBL" id="KAA5543764.1"/>
    </source>
</evidence>
<dbReference type="PROSITE" id="PS50011">
    <property type="entry name" value="PROTEIN_KINASE_DOM"/>
    <property type="match status" value="1"/>
</dbReference>
<keyword evidence="10" id="KW-1185">Reference proteome</keyword>
<feature type="binding site" evidence="5">
    <location>
        <position position="279"/>
    </location>
    <ligand>
        <name>ATP</name>
        <dbReference type="ChEBI" id="CHEBI:30616"/>
    </ligand>
</feature>
<feature type="region of interest" description="Disordered" evidence="6">
    <location>
        <begin position="543"/>
        <end position="573"/>
    </location>
</feature>
<keyword evidence="7" id="KW-0812">Transmembrane</keyword>
<feature type="region of interest" description="Disordered" evidence="6">
    <location>
        <begin position="1"/>
        <end position="32"/>
    </location>
</feature>
<dbReference type="CDD" id="cd14014">
    <property type="entry name" value="STKc_PknB_like"/>
    <property type="match status" value="1"/>
</dbReference>
<feature type="transmembrane region" description="Helical" evidence="7">
    <location>
        <begin position="179"/>
        <end position="197"/>
    </location>
</feature>
<comment type="caution">
    <text evidence="9">The sequence shown here is derived from an EMBL/GenBank/DDBJ whole genome shotgun (WGS) entry which is preliminary data.</text>
</comment>
<dbReference type="Gene3D" id="3.30.200.20">
    <property type="entry name" value="Phosphorylase Kinase, domain 1"/>
    <property type="match status" value="1"/>
</dbReference>
<dbReference type="Pfam" id="PF00069">
    <property type="entry name" value="Pkinase"/>
    <property type="match status" value="1"/>
</dbReference>
<dbReference type="AlphaFoldDB" id="A0A5M6D890"/>
<keyword evidence="1" id="KW-0808">Transferase</keyword>
<evidence type="ECO:0000259" key="8">
    <source>
        <dbReference type="PROSITE" id="PS50011"/>
    </source>
</evidence>
<proteinExistence type="predicted"/>
<keyword evidence="2 5" id="KW-0547">Nucleotide-binding</keyword>
<keyword evidence="7" id="KW-1133">Transmembrane helix</keyword>
<organism evidence="9 10">
    <name type="scientific">Roseiconus nitratireducens</name>
    <dbReference type="NCBI Taxonomy" id="2605748"/>
    <lineage>
        <taxon>Bacteria</taxon>
        <taxon>Pseudomonadati</taxon>
        <taxon>Planctomycetota</taxon>
        <taxon>Planctomycetia</taxon>
        <taxon>Pirellulales</taxon>
        <taxon>Pirellulaceae</taxon>
        <taxon>Roseiconus</taxon>
    </lineage>
</organism>
<evidence type="ECO:0000256" key="2">
    <source>
        <dbReference type="ARBA" id="ARBA00022741"/>
    </source>
</evidence>
<dbReference type="GO" id="GO:0005524">
    <property type="term" value="F:ATP binding"/>
    <property type="evidence" value="ECO:0007669"/>
    <property type="project" value="UniProtKB-UniRule"/>
</dbReference>
<keyword evidence="3 9" id="KW-0418">Kinase</keyword>
<dbReference type="Gene3D" id="1.10.510.10">
    <property type="entry name" value="Transferase(Phosphotransferase) domain 1"/>
    <property type="match status" value="1"/>
</dbReference>
<gene>
    <name evidence="9" type="ORF">FYK55_11325</name>
</gene>
<dbReference type="SMART" id="SM00220">
    <property type="entry name" value="S_TKc"/>
    <property type="match status" value="1"/>
</dbReference>
<evidence type="ECO:0000256" key="5">
    <source>
        <dbReference type="PROSITE-ProRule" id="PRU10141"/>
    </source>
</evidence>
<dbReference type="PANTHER" id="PTHR43289">
    <property type="entry name" value="MITOGEN-ACTIVATED PROTEIN KINASE KINASE KINASE 20-RELATED"/>
    <property type="match status" value="1"/>
</dbReference>
<evidence type="ECO:0000256" key="4">
    <source>
        <dbReference type="ARBA" id="ARBA00022840"/>
    </source>
</evidence>
<keyword evidence="4 5" id="KW-0067">ATP-binding</keyword>
<dbReference type="SUPFAM" id="SSF56112">
    <property type="entry name" value="Protein kinase-like (PK-like)"/>
    <property type="match status" value="1"/>
</dbReference>
<feature type="domain" description="Protein kinase" evidence="8">
    <location>
        <begin position="250"/>
        <end position="512"/>
    </location>
</feature>
<dbReference type="EMBL" id="VWOX01000005">
    <property type="protein sequence ID" value="KAA5543764.1"/>
    <property type="molecule type" value="Genomic_DNA"/>
</dbReference>
<keyword evidence="7" id="KW-0472">Membrane</keyword>